<accession>A0AAN4ZTD3</accession>
<dbReference type="AlphaFoldDB" id="A0AAN4ZTD3"/>
<name>A0AAN4ZTD3_9BILA</name>
<organism evidence="2 3">
    <name type="scientific">Pristionchus mayeri</name>
    <dbReference type="NCBI Taxonomy" id="1317129"/>
    <lineage>
        <taxon>Eukaryota</taxon>
        <taxon>Metazoa</taxon>
        <taxon>Ecdysozoa</taxon>
        <taxon>Nematoda</taxon>
        <taxon>Chromadorea</taxon>
        <taxon>Rhabditida</taxon>
        <taxon>Rhabditina</taxon>
        <taxon>Diplogasteromorpha</taxon>
        <taxon>Diplogasteroidea</taxon>
        <taxon>Neodiplogasteridae</taxon>
        <taxon>Pristionchus</taxon>
    </lineage>
</organism>
<keyword evidence="3" id="KW-1185">Reference proteome</keyword>
<proteinExistence type="predicted"/>
<reference evidence="3" key="1">
    <citation type="submission" date="2022-10" db="EMBL/GenBank/DDBJ databases">
        <title>Genome assembly of Pristionchus species.</title>
        <authorList>
            <person name="Yoshida K."/>
            <person name="Sommer R.J."/>
        </authorList>
    </citation>
    <scope>NUCLEOTIDE SEQUENCE [LARGE SCALE GENOMIC DNA]</scope>
    <source>
        <strain evidence="3">RS5460</strain>
    </source>
</reference>
<dbReference type="Proteomes" id="UP001328107">
    <property type="component" value="Unassembled WGS sequence"/>
</dbReference>
<gene>
    <name evidence="2" type="ORF">PMAYCL1PPCAC_13630</name>
</gene>
<feature type="compositionally biased region" description="Polar residues" evidence="1">
    <location>
        <begin position="155"/>
        <end position="164"/>
    </location>
</feature>
<feature type="compositionally biased region" description="Basic and acidic residues" evidence="1">
    <location>
        <begin position="166"/>
        <end position="177"/>
    </location>
</feature>
<evidence type="ECO:0000313" key="2">
    <source>
        <dbReference type="EMBL" id="GMR43435.1"/>
    </source>
</evidence>
<comment type="caution">
    <text evidence="2">The sequence shown here is derived from an EMBL/GenBank/DDBJ whole genome shotgun (WGS) entry which is preliminary data.</text>
</comment>
<evidence type="ECO:0000313" key="3">
    <source>
        <dbReference type="Proteomes" id="UP001328107"/>
    </source>
</evidence>
<evidence type="ECO:0000256" key="1">
    <source>
        <dbReference type="SAM" id="MobiDB-lite"/>
    </source>
</evidence>
<feature type="non-terminal residue" evidence="2">
    <location>
        <position position="1"/>
    </location>
</feature>
<protein>
    <submittedName>
        <fullName evidence="2">Uncharacterized protein</fullName>
    </submittedName>
</protein>
<sequence>GRIYQWSLHRGTSATSRSGAAVTAGRASTCSCTSRMASAALCPSSPRRRPRAPSTMPASIRCRSMQSETRCSTTSSITTTDLIVNPPSLSPSRRRLKPTRIRCRSSWARSVSWPSACNRRSTTRSLFYTFLRTRSCAQTLTTAATWALHRRSPDAKSSNSTSMNEEAGRDARRLLSL</sequence>
<dbReference type="EMBL" id="BTRK01000003">
    <property type="protein sequence ID" value="GMR43435.1"/>
    <property type="molecule type" value="Genomic_DNA"/>
</dbReference>
<feature type="region of interest" description="Disordered" evidence="1">
    <location>
        <begin position="150"/>
        <end position="177"/>
    </location>
</feature>